<feature type="compositionally biased region" description="Pro residues" evidence="3">
    <location>
        <begin position="604"/>
        <end position="614"/>
    </location>
</feature>
<evidence type="ECO:0000256" key="2">
    <source>
        <dbReference type="ARBA" id="ARBA00022829"/>
    </source>
</evidence>
<feature type="domain" description="ParB-like N-terminal" evidence="4">
    <location>
        <begin position="31"/>
        <end position="125"/>
    </location>
</feature>
<gene>
    <name evidence="5" type="ORF">HH213_17820</name>
</gene>
<dbReference type="RefSeq" id="WP_169113092.1">
    <property type="nucleotide sequence ID" value="NZ_CP051684.1"/>
</dbReference>
<organism evidence="5 6">
    <name type="scientific">Duganella dendranthematis</name>
    <dbReference type="NCBI Taxonomy" id="2728021"/>
    <lineage>
        <taxon>Bacteria</taxon>
        <taxon>Pseudomonadati</taxon>
        <taxon>Pseudomonadota</taxon>
        <taxon>Betaproteobacteria</taxon>
        <taxon>Burkholderiales</taxon>
        <taxon>Oxalobacteraceae</taxon>
        <taxon>Telluria group</taxon>
        <taxon>Duganella</taxon>
    </lineage>
</organism>
<keyword evidence="6" id="KW-1185">Reference proteome</keyword>
<reference evidence="5 6" key="1">
    <citation type="submission" date="2020-04" db="EMBL/GenBank/DDBJ databases">
        <title>Genome sequencing of novel species.</title>
        <authorList>
            <person name="Heo J."/>
            <person name="Kim S.-J."/>
            <person name="Kim J.-S."/>
            <person name="Hong S.-B."/>
            <person name="Kwon S.-W."/>
        </authorList>
    </citation>
    <scope>NUCLEOTIDE SEQUENCE [LARGE SCALE GENOMIC DNA]</scope>
    <source>
        <strain evidence="5 6">AF9R3</strain>
    </source>
</reference>
<dbReference type="PANTHER" id="PTHR33375">
    <property type="entry name" value="CHROMOSOME-PARTITIONING PROTEIN PARB-RELATED"/>
    <property type="match status" value="1"/>
</dbReference>
<dbReference type="SUPFAM" id="SSF110849">
    <property type="entry name" value="ParB/Sulfiredoxin"/>
    <property type="match status" value="1"/>
</dbReference>
<dbReference type="Pfam" id="PF02195">
    <property type="entry name" value="ParB_N"/>
    <property type="match status" value="1"/>
</dbReference>
<evidence type="ECO:0000256" key="1">
    <source>
        <dbReference type="ARBA" id="ARBA00006295"/>
    </source>
</evidence>
<dbReference type="NCBIfam" id="TIGR00180">
    <property type="entry name" value="parB_part"/>
    <property type="match status" value="1"/>
</dbReference>
<dbReference type="Gene3D" id="3.90.1530.30">
    <property type="match status" value="1"/>
</dbReference>
<dbReference type="SMART" id="SM00470">
    <property type="entry name" value="ParB"/>
    <property type="match status" value="1"/>
</dbReference>
<feature type="region of interest" description="Disordered" evidence="3">
    <location>
        <begin position="563"/>
        <end position="614"/>
    </location>
</feature>
<dbReference type="InterPro" id="IPR050336">
    <property type="entry name" value="Chromosome_partition/occlusion"/>
</dbReference>
<evidence type="ECO:0000256" key="3">
    <source>
        <dbReference type="SAM" id="MobiDB-lite"/>
    </source>
</evidence>
<accession>A0ABX6MD47</accession>
<evidence type="ECO:0000313" key="6">
    <source>
        <dbReference type="Proteomes" id="UP000503117"/>
    </source>
</evidence>
<protein>
    <submittedName>
        <fullName evidence="5">ParB/RepB/Spo0J family partition protein</fullName>
    </submittedName>
</protein>
<dbReference type="Pfam" id="PF17762">
    <property type="entry name" value="HTH_ParB"/>
    <property type="match status" value="1"/>
</dbReference>
<dbReference type="InterPro" id="IPR041468">
    <property type="entry name" value="HTH_ParB/Spo0J"/>
</dbReference>
<name>A0ABX6MD47_9BURK</name>
<dbReference type="EMBL" id="CP051684">
    <property type="protein sequence ID" value="QJD91782.1"/>
    <property type="molecule type" value="Genomic_DNA"/>
</dbReference>
<evidence type="ECO:0000259" key="4">
    <source>
        <dbReference type="SMART" id="SM00470"/>
    </source>
</evidence>
<keyword evidence="2" id="KW-0159">Chromosome partition</keyword>
<dbReference type="InterPro" id="IPR004437">
    <property type="entry name" value="ParB/RepB/Spo0J"/>
</dbReference>
<evidence type="ECO:0000313" key="5">
    <source>
        <dbReference type="EMBL" id="QJD91782.1"/>
    </source>
</evidence>
<dbReference type="InterPro" id="IPR003115">
    <property type="entry name" value="ParB_N"/>
</dbReference>
<proteinExistence type="inferred from homology"/>
<dbReference type="InterPro" id="IPR036086">
    <property type="entry name" value="ParB/Sulfiredoxin_sf"/>
</dbReference>
<feature type="compositionally biased region" description="Basic and acidic residues" evidence="3">
    <location>
        <begin position="427"/>
        <end position="441"/>
    </location>
</feature>
<comment type="similarity">
    <text evidence="1">Belongs to the ParB family.</text>
</comment>
<feature type="region of interest" description="Disordered" evidence="3">
    <location>
        <begin position="408"/>
        <end position="443"/>
    </location>
</feature>
<dbReference type="PANTHER" id="PTHR33375:SF1">
    <property type="entry name" value="CHROMOSOME-PARTITIONING PROTEIN PARB-RELATED"/>
    <property type="match status" value="1"/>
</dbReference>
<dbReference type="Gene3D" id="1.10.10.2830">
    <property type="match status" value="1"/>
</dbReference>
<dbReference type="Proteomes" id="UP000503117">
    <property type="component" value="Chromosome"/>
</dbReference>
<sequence length="614" mass="67280">MSKLVVLPAPIVPMPADRVIVVDELVTEGYQFQPLYELRVSPDNRKWFNEQTLNELAESMLSVGVLQPIVIRPVPITSQHPQRFEIVAGERRFRAAIIAKLAIAPVIVKRLNDQQAAEIRLLENIQREDPHPLEEADSYQALMQAFNFGVPELMKITKKSKAYIYASLKLCALSLKARELFMADKEALPASTALLVARIPVPELQNRALDEIMTPRGKAGAMSVREAKDWIQERYMLNLKKAAFPIKDAKLLPEAGSCTACPKRAGNQPEVFQGIGADVCTDPNCFADKGKAHQANEEKRQASVEVQARKAGIPVFEGDACRPFYNRIFVAGFDEVGMGTPLYTFKRVNPKTKMEGNVATYLRADDMPPAIGYLKEASGLAALYSRAAVQAALEAAGACLAEAQQPPVTDQADASAPDQQIAVQDTAKVDAHVPSKPEAKESVAAATTRRTNLYLAIRGRAQKHGMSTQLLRELTKLLLRDYNNNCTFPDDLIGHLFNPEDFGGNFSDEAVCKFIDNAPMAEVQLLLMDIVVSEQLSAGLYDKRTDLAERTLDAMDVAMPDAASDEAPVRKTLTLTRKPPAGTPEPSTAGPSVTVKKTRVIPPAAWPFPTPSRA</sequence>